<name>A0ABQ9VSR8_SAGOE</name>
<dbReference type="GO" id="GO:0016301">
    <property type="term" value="F:kinase activity"/>
    <property type="evidence" value="ECO:0007669"/>
    <property type="project" value="UniProtKB-KW"/>
</dbReference>
<dbReference type="PANTHER" id="PTHR24355:SF15">
    <property type="entry name" value="G PROTEIN-COUPLED RECEPTOR KINASE 6"/>
    <property type="match status" value="1"/>
</dbReference>
<keyword evidence="1" id="KW-0723">Serine/threonine-protein kinase</keyword>
<keyword evidence="2" id="KW-0808">Transferase</keyword>
<evidence type="ECO:0000313" key="7">
    <source>
        <dbReference type="EMBL" id="KAK2112427.1"/>
    </source>
</evidence>
<dbReference type="InterPro" id="IPR044926">
    <property type="entry name" value="RGS_subdomain_2"/>
</dbReference>
<keyword evidence="7" id="KW-0675">Receptor</keyword>
<dbReference type="SUPFAM" id="SSF48097">
    <property type="entry name" value="Regulator of G-protein signaling, RGS"/>
    <property type="match status" value="1"/>
</dbReference>
<dbReference type="EMBL" id="JASSZA010000005">
    <property type="protein sequence ID" value="KAK2112427.1"/>
    <property type="molecule type" value="Genomic_DNA"/>
</dbReference>
<evidence type="ECO:0000259" key="6">
    <source>
        <dbReference type="PROSITE" id="PS50132"/>
    </source>
</evidence>
<evidence type="ECO:0000256" key="1">
    <source>
        <dbReference type="ARBA" id="ARBA00022527"/>
    </source>
</evidence>
<dbReference type="Pfam" id="PF00615">
    <property type="entry name" value="RGS"/>
    <property type="match status" value="1"/>
</dbReference>
<evidence type="ECO:0000256" key="3">
    <source>
        <dbReference type="ARBA" id="ARBA00022741"/>
    </source>
</evidence>
<protein>
    <submittedName>
        <fullName evidence="7">G protein-coupled receptor kinase 6</fullName>
    </submittedName>
</protein>
<evidence type="ECO:0000256" key="5">
    <source>
        <dbReference type="ARBA" id="ARBA00022840"/>
    </source>
</evidence>
<dbReference type="Gene3D" id="1.10.167.10">
    <property type="entry name" value="Regulator of G-protein Signalling 4, domain 2"/>
    <property type="match status" value="1"/>
</dbReference>
<organism evidence="7 8">
    <name type="scientific">Saguinus oedipus</name>
    <name type="common">Cotton-top tamarin</name>
    <name type="synonym">Oedipomidas oedipus</name>
    <dbReference type="NCBI Taxonomy" id="9490"/>
    <lineage>
        <taxon>Eukaryota</taxon>
        <taxon>Metazoa</taxon>
        <taxon>Chordata</taxon>
        <taxon>Craniata</taxon>
        <taxon>Vertebrata</taxon>
        <taxon>Euteleostomi</taxon>
        <taxon>Mammalia</taxon>
        <taxon>Eutheria</taxon>
        <taxon>Euarchontoglires</taxon>
        <taxon>Primates</taxon>
        <taxon>Haplorrhini</taxon>
        <taxon>Platyrrhini</taxon>
        <taxon>Cebidae</taxon>
        <taxon>Callitrichinae</taxon>
        <taxon>Saguinus</taxon>
    </lineage>
</organism>
<reference evidence="7 8" key="1">
    <citation type="submission" date="2023-05" db="EMBL/GenBank/DDBJ databases">
        <title>B98-5 Cell Line De Novo Hybrid Assembly: An Optical Mapping Approach.</title>
        <authorList>
            <person name="Kananen K."/>
            <person name="Auerbach J.A."/>
            <person name="Kautto E."/>
            <person name="Blachly J.S."/>
        </authorList>
    </citation>
    <scope>NUCLEOTIDE SEQUENCE [LARGE SCALE GENOMIC DNA]</scope>
    <source>
        <strain evidence="7">B95-8</strain>
        <tissue evidence="7">Cell line</tissue>
    </source>
</reference>
<dbReference type="PANTHER" id="PTHR24355">
    <property type="entry name" value="G PROTEIN-COUPLED RECEPTOR KINASE/RIBOSOMAL PROTEIN S6 KINASE"/>
    <property type="match status" value="1"/>
</dbReference>
<dbReference type="InterPro" id="IPR036305">
    <property type="entry name" value="RGS_sf"/>
</dbReference>
<feature type="domain" description="RGS" evidence="6">
    <location>
        <begin position="120"/>
        <end position="204"/>
    </location>
</feature>
<keyword evidence="4 7" id="KW-0418">Kinase</keyword>
<evidence type="ECO:0000256" key="2">
    <source>
        <dbReference type="ARBA" id="ARBA00022679"/>
    </source>
</evidence>
<dbReference type="InterPro" id="IPR016137">
    <property type="entry name" value="RGS"/>
</dbReference>
<sequence>MKKAEIKVLLLAAGGGGGGRGGCGAVTASQATLRRLPSGPAVPQPVELKNIVANMVLLKAREGGGGNRKGKSKKWRQIVQFPHISQCEELRLRLECDYHSRYKRQPIGHLLLESSLSCCITFLDGVAEYEVTPDEKQKACGQQLMQNFLSHMGPDLIPEVPQQLVTNCTQRLEQWPCKDLFQELTRLTHEYLSMAPFADYLDSV</sequence>
<dbReference type="PROSITE" id="PS50132">
    <property type="entry name" value="RGS"/>
    <property type="match status" value="1"/>
</dbReference>
<dbReference type="Proteomes" id="UP001266305">
    <property type="component" value="Unassembled WGS sequence"/>
</dbReference>
<accession>A0ABQ9VSR8</accession>
<keyword evidence="3" id="KW-0547">Nucleotide-binding</keyword>
<dbReference type="SMART" id="SM00315">
    <property type="entry name" value="RGS"/>
    <property type="match status" value="1"/>
</dbReference>
<proteinExistence type="predicted"/>
<evidence type="ECO:0000313" key="8">
    <source>
        <dbReference type="Proteomes" id="UP001266305"/>
    </source>
</evidence>
<gene>
    <name evidence="7" type="primary">GRK6_4</name>
    <name evidence="7" type="ORF">P7K49_012174</name>
</gene>
<comment type="caution">
    <text evidence="7">The sequence shown here is derived from an EMBL/GenBank/DDBJ whole genome shotgun (WGS) entry which is preliminary data.</text>
</comment>
<evidence type="ECO:0000256" key="4">
    <source>
        <dbReference type="ARBA" id="ARBA00022777"/>
    </source>
</evidence>
<keyword evidence="5" id="KW-0067">ATP-binding</keyword>
<keyword evidence="8" id="KW-1185">Reference proteome</keyword>